<dbReference type="Proteomes" id="UP001143480">
    <property type="component" value="Unassembled WGS sequence"/>
</dbReference>
<gene>
    <name evidence="2" type="ORF">GCM10017581_031070</name>
</gene>
<dbReference type="Gene3D" id="3.40.1740.10">
    <property type="entry name" value="VC0467-like"/>
    <property type="match status" value="1"/>
</dbReference>
<accession>A0A9W6KFX8</accession>
<dbReference type="GO" id="GO:0004197">
    <property type="term" value="F:cysteine-type endopeptidase activity"/>
    <property type="evidence" value="ECO:0007669"/>
    <property type="project" value="InterPro"/>
</dbReference>
<reference evidence="2" key="1">
    <citation type="journal article" date="2014" name="Int. J. Syst. Evol. Microbiol.">
        <title>Complete genome sequence of Corynebacterium casei LMG S-19264T (=DSM 44701T), isolated from a smear-ripened cheese.</title>
        <authorList>
            <consortium name="US DOE Joint Genome Institute (JGI-PGF)"/>
            <person name="Walter F."/>
            <person name="Albersmeier A."/>
            <person name="Kalinowski J."/>
            <person name="Ruckert C."/>
        </authorList>
    </citation>
    <scope>NUCLEOTIDE SEQUENCE</scope>
    <source>
        <strain evidence="2">VKM Ac-1321</strain>
    </source>
</reference>
<proteinExistence type="predicted"/>
<sequence length="422" mass="45699">MAELADPRASRAVLVGGARYATLPEVPAITRNLNGLAGVLQDPELWGLAPEHCTVLHDPDDAREVSRELRRAAEETAPEGMLVVYFAGHGLVDPIDGSLVLGLRDTDPAVPYEAGLPFEHIRRAVAGSRARRRLVILDCCYAGRATGHLAAGESGTQAVADQAGTDDTCLLVSAPRNRTAQAPPGEPYTAFTGELLRVLRGGLPDRPTPLDVRTVWREVTLRLRERGFELPELRSAGDELPLVHNAARHHRDLVGRIVVATAAVEDRDLRQAAVLILRHDRAKGAVGVRINRPTTDPLPVDIPQGWRRLLTTPAVLFDAGPLSRYEGFIALARLRPDVEAPLRWSPIRDRLGVIALSADPQPLAPVIAGLRLFSGYIGWGPDQLEADIDGGLLLLSDADVREGLSSRPRDLWTTLHARAAGE</sequence>
<evidence type="ECO:0000313" key="2">
    <source>
        <dbReference type="EMBL" id="GLL01366.1"/>
    </source>
</evidence>
<dbReference type="InterPro" id="IPR011600">
    <property type="entry name" value="Pept_C14_caspase"/>
</dbReference>
<dbReference type="SUPFAM" id="SSF143456">
    <property type="entry name" value="VC0467-like"/>
    <property type="match status" value="1"/>
</dbReference>
<dbReference type="GO" id="GO:0006508">
    <property type="term" value="P:proteolysis"/>
    <property type="evidence" value="ECO:0007669"/>
    <property type="project" value="InterPro"/>
</dbReference>
<name>A0A9W6KFX8_9ACTN</name>
<dbReference type="InterPro" id="IPR003774">
    <property type="entry name" value="AlgH-like"/>
</dbReference>
<reference evidence="2" key="2">
    <citation type="submission" date="2023-01" db="EMBL/GenBank/DDBJ databases">
        <authorList>
            <person name="Sun Q."/>
            <person name="Evtushenko L."/>
        </authorList>
    </citation>
    <scope>NUCLEOTIDE SEQUENCE</scope>
    <source>
        <strain evidence="2">VKM Ac-1321</strain>
    </source>
</reference>
<evidence type="ECO:0000259" key="1">
    <source>
        <dbReference type="Pfam" id="PF00656"/>
    </source>
</evidence>
<dbReference type="NCBIfam" id="NF047832">
    <property type="entry name" value="caspase_w_EACC1"/>
    <property type="match status" value="1"/>
</dbReference>
<dbReference type="AlphaFoldDB" id="A0A9W6KFX8"/>
<dbReference type="Pfam" id="PF00656">
    <property type="entry name" value="Peptidase_C14"/>
    <property type="match status" value="1"/>
</dbReference>
<dbReference type="InterPro" id="IPR029030">
    <property type="entry name" value="Caspase-like_dom_sf"/>
</dbReference>
<comment type="caution">
    <text evidence="2">The sequence shown here is derived from an EMBL/GenBank/DDBJ whole genome shotgun (WGS) entry which is preliminary data.</text>
</comment>
<organism evidence="2 3">
    <name type="scientific">Dactylosporangium matsuzakiense</name>
    <dbReference type="NCBI Taxonomy" id="53360"/>
    <lineage>
        <taxon>Bacteria</taxon>
        <taxon>Bacillati</taxon>
        <taxon>Actinomycetota</taxon>
        <taxon>Actinomycetes</taxon>
        <taxon>Micromonosporales</taxon>
        <taxon>Micromonosporaceae</taxon>
        <taxon>Dactylosporangium</taxon>
    </lineage>
</organism>
<dbReference type="SUPFAM" id="SSF52129">
    <property type="entry name" value="Caspase-like"/>
    <property type="match status" value="1"/>
</dbReference>
<keyword evidence="3" id="KW-1185">Reference proteome</keyword>
<dbReference type="Pfam" id="PF02622">
    <property type="entry name" value="DUF179"/>
    <property type="match status" value="1"/>
</dbReference>
<dbReference type="EMBL" id="BSFP01000015">
    <property type="protein sequence ID" value="GLL01366.1"/>
    <property type="molecule type" value="Genomic_DNA"/>
</dbReference>
<protein>
    <recommendedName>
        <fullName evidence="1">Peptidase C14 caspase domain-containing protein</fullName>
    </recommendedName>
</protein>
<feature type="domain" description="Peptidase C14 caspase" evidence="1">
    <location>
        <begin position="11"/>
        <end position="234"/>
    </location>
</feature>
<dbReference type="Gene3D" id="3.40.50.1460">
    <property type="match status" value="1"/>
</dbReference>
<evidence type="ECO:0000313" key="3">
    <source>
        <dbReference type="Proteomes" id="UP001143480"/>
    </source>
</evidence>